<proteinExistence type="predicted"/>
<evidence type="ECO:0000256" key="1">
    <source>
        <dbReference type="SAM" id="MobiDB-lite"/>
    </source>
</evidence>
<organism evidence="2 3">
    <name type="scientific">Toxoplasma gondii p89</name>
    <dbReference type="NCBI Taxonomy" id="943119"/>
    <lineage>
        <taxon>Eukaryota</taxon>
        <taxon>Sar</taxon>
        <taxon>Alveolata</taxon>
        <taxon>Apicomplexa</taxon>
        <taxon>Conoidasida</taxon>
        <taxon>Coccidia</taxon>
        <taxon>Eucoccidiorida</taxon>
        <taxon>Eimeriorina</taxon>
        <taxon>Sarcocystidae</taxon>
        <taxon>Toxoplasma</taxon>
    </lineage>
</organism>
<evidence type="ECO:0000313" key="3">
    <source>
        <dbReference type="Proteomes" id="UP000028828"/>
    </source>
</evidence>
<name>A0A086JK35_TOXGO</name>
<dbReference type="EMBL" id="AEYI02001849">
    <property type="protein sequence ID" value="KFG32503.1"/>
    <property type="molecule type" value="Genomic_DNA"/>
</dbReference>
<reference evidence="2 3" key="1">
    <citation type="submission" date="2014-03" db="EMBL/GenBank/DDBJ databases">
        <authorList>
            <person name="Sibley D."/>
            <person name="Venepally P."/>
            <person name="Karamycheva S."/>
            <person name="Hadjithomas M."/>
            <person name="Khan A."/>
            <person name="Brunk B."/>
            <person name="Roos D."/>
            <person name="Caler E."/>
            <person name="Lorenzi H."/>
        </authorList>
    </citation>
    <scope>NUCLEOTIDE SEQUENCE [LARGE SCALE GENOMIC DNA]</scope>
    <source>
        <strain evidence="3">p89</strain>
    </source>
</reference>
<accession>A0A086JK35</accession>
<comment type="caution">
    <text evidence="2">The sequence shown here is derived from an EMBL/GenBank/DDBJ whole genome shotgun (WGS) entry which is preliminary data.</text>
</comment>
<dbReference type="Proteomes" id="UP000028828">
    <property type="component" value="Unassembled WGS sequence"/>
</dbReference>
<protein>
    <submittedName>
        <fullName evidence="2">Uncharacterized protein</fullName>
    </submittedName>
</protein>
<dbReference type="VEuPathDB" id="ToxoDB:TGP89_264630"/>
<sequence>MGSARRAKGERAGETASTRQRPTAMGTWVGHLVKKILGHGHHKQSQADEEGNGFVLDSWGRPVPISPRGNLPCLFFYSECRRDSGHVFDVPSFNPAIHGHPYPQHTSKMI</sequence>
<dbReference type="OrthoDB" id="328789at2759"/>
<feature type="region of interest" description="Disordered" evidence="1">
    <location>
        <begin position="1"/>
        <end position="25"/>
    </location>
</feature>
<evidence type="ECO:0000313" key="2">
    <source>
        <dbReference type="EMBL" id="KFG32503.1"/>
    </source>
</evidence>
<dbReference type="AlphaFoldDB" id="A0A086JK35"/>
<gene>
    <name evidence="2" type="ORF">TGP89_264630</name>
</gene>